<dbReference type="RefSeq" id="WP_132963201.1">
    <property type="nucleotide sequence ID" value="NZ_DAIPFN010000013.1"/>
</dbReference>
<evidence type="ECO:0000313" key="2">
    <source>
        <dbReference type="EMBL" id="TSE21133.1"/>
    </source>
</evidence>
<name>A0A4R3L8J6_9BURK</name>
<protein>
    <submittedName>
        <fullName evidence="1">Uncharacterized protein</fullName>
    </submittedName>
</protein>
<dbReference type="EMBL" id="VJNC01000011">
    <property type="protein sequence ID" value="TSE21133.1"/>
    <property type="molecule type" value="Genomic_DNA"/>
</dbReference>
<proteinExistence type="predicted"/>
<reference evidence="2 4" key="2">
    <citation type="submission" date="2019-07" db="EMBL/GenBank/DDBJ databases">
        <title>Tepidimonas ignava SPS-1037 draft genome.</title>
        <authorList>
            <person name="Da Costa M.S."/>
            <person name="Froufe H.J.C."/>
            <person name="Egas C."/>
            <person name="Albuquerque L."/>
        </authorList>
    </citation>
    <scope>NUCLEOTIDE SEQUENCE [LARGE SCALE GENOMIC DNA]</scope>
    <source>
        <strain evidence="2 4">SPS-1037</strain>
    </source>
</reference>
<keyword evidence="4" id="KW-1185">Reference proteome</keyword>
<gene>
    <name evidence="1" type="ORF">EDC36_11370</name>
    <name evidence="2" type="ORF">Tigna_01770</name>
</gene>
<evidence type="ECO:0000313" key="4">
    <source>
        <dbReference type="Proteomes" id="UP000315577"/>
    </source>
</evidence>
<sequence length="125" mass="14622">MAQLTRQHGAQHFNLFAKAFVDELSHPDNRAPQRQASMIEQEPELVGEPWIDALLAGMAEFIAHRSDLRAPAWTEKRERFLSTPKFWGVKPETRAHMLCETPGPFRRRNLFCGYVWLHANRWDRP</sequence>
<dbReference type="AlphaFoldDB" id="A0A4R3L8J6"/>
<evidence type="ECO:0000313" key="3">
    <source>
        <dbReference type="Proteomes" id="UP000295536"/>
    </source>
</evidence>
<organism evidence="1 3">
    <name type="scientific">Tepidimonas ignava</name>
    <dbReference type="NCBI Taxonomy" id="114249"/>
    <lineage>
        <taxon>Bacteria</taxon>
        <taxon>Pseudomonadati</taxon>
        <taxon>Pseudomonadota</taxon>
        <taxon>Betaproteobacteria</taxon>
        <taxon>Burkholderiales</taxon>
        <taxon>Tepidimonas</taxon>
    </lineage>
</organism>
<dbReference type="EMBL" id="SMAH01000013">
    <property type="protein sequence ID" value="TCS96113.1"/>
    <property type="molecule type" value="Genomic_DNA"/>
</dbReference>
<dbReference type="Proteomes" id="UP000315577">
    <property type="component" value="Unassembled WGS sequence"/>
</dbReference>
<accession>A0A4R3L8J6</accession>
<comment type="caution">
    <text evidence="1">The sequence shown here is derived from an EMBL/GenBank/DDBJ whole genome shotgun (WGS) entry which is preliminary data.</text>
</comment>
<dbReference type="Proteomes" id="UP000295536">
    <property type="component" value="Unassembled WGS sequence"/>
</dbReference>
<evidence type="ECO:0000313" key="1">
    <source>
        <dbReference type="EMBL" id="TCS96113.1"/>
    </source>
</evidence>
<dbReference type="OrthoDB" id="7366035at2"/>
<reference evidence="1 3" key="1">
    <citation type="submission" date="2019-03" db="EMBL/GenBank/DDBJ databases">
        <title>Genomic Encyclopedia of Type Strains, Phase IV (KMG-IV): sequencing the most valuable type-strain genomes for metagenomic binning, comparative biology and taxonomic classification.</title>
        <authorList>
            <person name="Goeker M."/>
        </authorList>
    </citation>
    <scope>NUCLEOTIDE SEQUENCE [LARGE SCALE GENOMIC DNA]</scope>
    <source>
        <strain evidence="1 3">DSM 12034</strain>
    </source>
</reference>